<feature type="domain" description="Nitroreductase" evidence="1">
    <location>
        <begin position="16"/>
        <end position="73"/>
    </location>
</feature>
<evidence type="ECO:0000313" key="2">
    <source>
        <dbReference type="EMBL" id="KAK3047397.1"/>
    </source>
</evidence>
<keyword evidence="3" id="KW-1185">Reference proteome</keyword>
<dbReference type="InterPro" id="IPR033877">
    <property type="entry name" value="Frm2/Hbn1"/>
</dbReference>
<proteinExistence type="predicted"/>
<dbReference type="SUPFAM" id="SSF55469">
    <property type="entry name" value="FMN-dependent nitroreductase-like"/>
    <property type="match status" value="1"/>
</dbReference>
<dbReference type="GO" id="GO:0034599">
    <property type="term" value="P:cellular response to oxidative stress"/>
    <property type="evidence" value="ECO:0007669"/>
    <property type="project" value="InterPro"/>
</dbReference>
<dbReference type="Gene3D" id="3.40.109.10">
    <property type="entry name" value="NADH Oxidase"/>
    <property type="match status" value="1"/>
</dbReference>
<sequence>MSDSKPTVENLFAGAEHRISCYTLSKASTIPDTRIYEIVNLAVKHAPSSFNVQSTRAVILLKDQHDDLWSIADSVAQKVHPDAYKGLWKMVAGFKAAYGTVLFLEDEVPLEALAKKNPMFGELVPSWSDVSSGMHQVYLDSHLVQYSKEIADRDVVSPNRRQVELERTVNLTSSLQLMGLIAQPFPIIPPSSILIHSILHKVISQRRPWLRILHRQLRKVPAPAHVDMDLDGLLQLAQVLLKRLEGVHYWTILSCPPQVQIPKTILQLFSCFIHILRDRVDTPKQAVSIYRSHHLLPVEALRERSITESTSCDIEVWAVTNTDW</sequence>
<evidence type="ECO:0000259" key="1">
    <source>
        <dbReference type="Pfam" id="PF00881"/>
    </source>
</evidence>
<dbReference type="GO" id="GO:0016491">
    <property type="term" value="F:oxidoreductase activity"/>
    <property type="evidence" value="ECO:0007669"/>
    <property type="project" value="InterPro"/>
</dbReference>
<name>A0AAJ0GAK6_9PEZI</name>
<gene>
    <name evidence="2" type="primary">HBN1_2</name>
    <name evidence="2" type="ORF">LTR09_011143</name>
</gene>
<protein>
    <submittedName>
        <fullName evidence="2">Nitroreductase</fullName>
    </submittedName>
</protein>
<dbReference type="Pfam" id="PF00881">
    <property type="entry name" value="Nitroreductase"/>
    <property type="match status" value="1"/>
</dbReference>
<dbReference type="AlphaFoldDB" id="A0AAJ0GAK6"/>
<dbReference type="PANTHER" id="PTHR43035:SF4">
    <property type="entry name" value="NITROREDUCTASE FAMILY PROTEIN (AFU_ORTHOLOGUE AFUA_3G03530)"/>
    <property type="match status" value="1"/>
</dbReference>
<organism evidence="2 3">
    <name type="scientific">Extremus antarcticus</name>
    <dbReference type="NCBI Taxonomy" id="702011"/>
    <lineage>
        <taxon>Eukaryota</taxon>
        <taxon>Fungi</taxon>
        <taxon>Dikarya</taxon>
        <taxon>Ascomycota</taxon>
        <taxon>Pezizomycotina</taxon>
        <taxon>Dothideomycetes</taxon>
        <taxon>Dothideomycetidae</taxon>
        <taxon>Mycosphaerellales</taxon>
        <taxon>Extremaceae</taxon>
        <taxon>Extremus</taxon>
    </lineage>
</organism>
<dbReference type="InterPro" id="IPR000415">
    <property type="entry name" value="Nitroreductase-like"/>
</dbReference>
<reference evidence="2" key="1">
    <citation type="submission" date="2023-04" db="EMBL/GenBank/DDBJ databases">
        <title>Black Yeasts Isolated from many extreme environments.</title>
        <authorList>
            <person name="Coleine C."/>
            <person name="Stajich J.E."/>
            <person name="Selbmann L."/>
        </authorList>
    </citation>
    <scope>NUCLEOTIDE SEQUENCE</scope>
    <source>
        <strain evidence="2">CCFEE 5312</strain>
    </source>
</reference>
<dbReference type="EMBL" id="JAWDJX010000062">
    <property type="protein sequence ID" value="KAK3047397.1"/>
    <property type="molecule type" value="Genomic_DNA"/>
</dbReference>
<comment type="caution">
    <text evidence="2">The sequence shown here is derived from an EMBL/GenBank/DDBJ whole genome shotgun (WGS) entry which is preliminary data.</text>
</comment>
<dbReference type="PANTHER" id="PTHR43035">
    <property type="entry name" value="FATTY ACID REPRESSION MUTANT PROTEIN 2-RELATED"/>
    <property type="match status" value="1"/>
</dbReference>
<evidence type="ECO:0000313" key="3">
    <source>
        <dbReference type="Proteomes" id="UP001271007"/>
    </source>
</evidence>
<accession>A0AAJ0GAK6</accession>
<dbReference type="InterPro" id="IPR029479">
    <property type="entry name" value="Nitroreductase"/>
</dbReference>
<dbReference type="Proteomes" id="UP001271007">
    <property type="component" value="Unassembled WGS sequence"/>
</dbReference>